<dbReference type="RefSeq" id="WP_220588848.1">
    <property type="nucleotide sequence ID" value="NZ_RKLQ01000002.1"/>
</dbReference>
<dbReference type="InterPro" id="IPR036388">
    <property type="entry name" value="WH-like_DNA-bd_sf"/>
</dbReference>
<dbReference type="InterPro" id="IPR036390">
    <property type="entry name" value="WH_DNA-bd_sf"/>
</dbReference>
<dbReference type="Proteomes" id="UP000783863">
    <property type="component" value="Unassembled WGS sequence"/>
</dbReference>
<organism evidence="1 2">
    <name type="scientific">Haloarcula salinisoli</name>
    <dbReference type="NCBI Taxonomy" id="2487746"/>
    <lineage>
        <taxon>Archaea</taxon>
        <taxon>Methanobacteriati</taxon>
        <taxon>Methanobacteriota</taxon>
        <taxon>Stenosarchaea group</taxon>
        <taxon>Halobacteria</taxon>
        <taxon>Halobacteriales</taxon>
        <taxon>Haloarculaceae</taxon>
        <taxon>Haloarcula</taxon>
    </lineage>
</organism>
<evidence type="ECO:0000313" key="1">
    <source>
        <dbReference type="EMBL" id="MBX0304640.1"/>
    </source>
</evidence>
<proteinExistence type="predicted"/>
<dbReference type="AlphaFoldDB" id="A0A8J7YEY4"/>
<protein>
    <submittedName>
        <fullName evidence="1">Winged helix-turn-helix domain-containing protein</fullName>
    </submittedName>
</protein>
<accession>A0A8J7YEY4</accession>
<sequence length="114" mass="12824">MSADPDIETLAGLLEDETVRVILTETSDQPMSASTLEQRCDVSGPTIYRRLERLQACDLVVEQTRPDPDGGHHRKLYAANLERVTVDLVDGQFELTIDRHADMADRFTRLIEGI</sequence>
<dbReference type="InterPro" id="IPR011991">
    <property type="entry name" value="ArsR-like_HTH"/>
</dbReference>
<evidence type="ECO:0000313" key="2">
    <source>
        <dbReference type="Proteomes" id="UP000783863"/>
    </source>
</evidence>
<dbReference type="CDD" id="cd00090">
    <property type="entry name" value="HTH_ARSR"/>
    <property type="match status" value="1"/>
</dbReference>
<gene>
    <name evidence="1" type="ORF">EGD98_13270</name>
</gene>
<dbReference type="EMBL" id="RKLQ01000002">
    <property type="protein sequence ID" value="MBX0304640.1"/>
    <property type="molecule type" value="Genomic_DNA"/>
</dbReference>
<dbReference type="SUPFAM" id="SSF46785">
    <property type="entry name" value="Winged helix' DNA-binding domain"/>
    <property type="match status" value="1"/>
</dbReference>
<dbReference type="Pfam" id="PF12840">
    <property type="entry name" value="HTH_20"/>
    <property type="match status" value="1"/>
</dbReference>
<comment type="caution">
    <text evidence="1">The sequence shown here is derived from an EMBL/GenBank/DDBJ whole genome shotgun (WGS) entry which is preliminary data.</text>
</comment>
<keyword evidence="2" id="KW-1185">Reference proteome</keyword>
<reference evidence="1" key="1">
    <citation type="submission" date="2021-06" db="EMBL/GenBank/DDBJ databases">
        <title>Halomicroarcula sp. F24A a new haloarchaeum isolated from saline soil.</title>
        <authorList>
            <person name="Duran-Viseras A."/>
            <person name="Sanchez-Porro C."/>
            <person name="Ventosa A."/>
        </authorList>
    </citation>
    <scope>NUCLEOTIDE SEQUENCE</scope>
    <source>
        <strain evidence="1">F24A</strain>
    </source>
</reference>
<name>A0A8J7YEY4_9EURY</name>
<dbReference type="Gene3D" id="1.10.10.10">
    <property type="entry name" value="Winged helix-like DNA-binding domain superfamily/Winged helix DNA-binding domain"/>
    <property type="match status" value="1"/>
</dbReference>